<comment type="caution">
    <text evidence="2">The sequence shown here is derived from an EMBL/GenBank/DDBJ whole genome shotgun (WGS) entry which is preliminary data.</text>
</comment>
<protein>
    <recommendedName>
        <fullName evidence="4">Transmembrane protein</fullName>
    </recommendedName>
</protein>
<dbReference type="AlphaFoldDB" id="A0A1X0QFM3"/>
<evidence type="ECO:0000313" key="3">
    <source>
        <dbReference type="Proteomes" id="UP000192501"/>
    </source>
</evidence>
<feature type="transmembrane region" description="Helical" evidence="1">
    <location>
        <begin position="6"/>
        <end position="27"/>
    </location>
</feature>
<sequence length="63" mass="7573">MKNFSNIFLTFVLQVYLNHMIQINLYVKKMNFLQKKGVKQSVIQQYLTIELGYSLQYHFIQLA</sequence>
<accession>A0A1X0QFM3</accession>
<keyword evidence="1" id="KW-0812">Transmembrane</keyword>
<keyword evidence="1" id="KW-0472">Membrane</keyword>
<name>A0A1X0QFM3_9MICR</name>
<proteinExistence type="predicted"/>
<organism evidence="2 3">
    <name type="scientific">Hepatospora eriocheir</name>
    <dbReference type="NCBI Taxonomy" id="1081669"/>
    <lineage>
        <taxon>Eukaryota</taxon>
        <taxon>Fungi</taxon>
        <taxon>Fungi incertae sedis</taxon>
        <taxon>Microsporidia</taxon>
        <taxon>Hepatosporidae</taxon>
        <taxon>Hepatospora</taxon>
    </lineage>
</organism>
<dbReference type="VEuPathDB" id="MicrosporidiaDB:A0H76_2457"/>
<dbReference type="Proteomes" id="UP000192501">
    <property type="component" value="Unassembled WGS sequence"/>
</dbReference>
<keyword evidence="1" id="KW-1133">Transmembrane helix</keyword>
<evidence type="ECO:0000313" key="2">
    <source>
        <dbReference type="EMBL" id="ORD98454.1"/>
    </source>
</evidence>
<evidence type="ECO:0000256" key="1">
    <source>
        <dbReference type="SAM" id="Phobius"/>
    </source>
</evidence>
<gene>
    <name evidence="2" type="ORF">A0H76_2457</name>
</gene>
<dbReference type="EMBL" id="LTAI01000664">
    <property type="protein sequence ID" value="ORD98454.1"/>
    <property type="molecule type" value="Genomic_DNA"/>
</dbReference>
<evidence type="ECO:0008006" key="4">
    <source>
        <dbReference type="Google" id="ProtNLM"/>
    </source>
</evidence>
<reference evidence="2 3" key="1">
    <citation type="journal article" date="2017" name="Environ. Microbiol.">
        <title>Decay of the glycolytic pathway and adaptation to intranuclear parasitism within Enterocytozoonidae microsporidia.</title>
        <authorList>
            <person name="Wiredu Boakye D."/>
            <person name="Jaroenlak P."/>
            <person name="Prachumwat A."/>
            <person name="Williams T.A."/>
            <person name="Bateman K.S."/>
            <person name="Itsathitphaisarn O."/>
            <person name="Sritunyalucksana K."/>
            <person name="Paszkiewicz K.H."/>
            <person name="Moore K.A."/>
            <person name="Stentiford G.D."/>
            <person name="Williams B.A."/>
        </authorList>
    </citation>
    <scope>NUCLEOTIDE SEQUENCE [LARGE SCALE GENOMIC DNA]</scope>
    <source>
        <strain evidence="3">canceri</strain>
    </source>
</reference>